<feature type="transmembrane region" description="Helical" evidence="1">
    <location>
        <begin position="69"/>
        <end position="90"/>
    </location>
</feature>
<accession>A0A1I7G1K3</accession>
<sequence>MTAVHTPFGIKIRRMLLWTFGTLVLLNGFLNLFFGNDPGLGLSFVLISAIYLPPITDRIYQHYHIRIPLLLRVILAILMLWVTGAVGALAEGYIF</sequence>
<name>A0A1I7G1K3_9FLAO</name>
<feature type="transmembrane region" description="Helical" evidence="1">
    <location>
        <begin position="15"/>
        <end position="34"/>
    </location>
</feature>
<feature type="transmembrane region" description="Helical" evidence="1">
    <location>
        <begin position="40"/>
        <end position="57"/>
    </location>
</feature>
<keyword evidence="1" id="KW-0812">Transmembrane</keyword>
<dbReference type="RefSeq" id="WP_093024188.1">
    <property type="nucleotide sequence ID" value="NZ_FPBK01000003.1"/>
</dbReference>
<gene>
    <name evidence="2" type="ORF">SAMN05216480_10362</name>
</gene>
<keyword evidence="1" id="KW-0472">Membrane</keyword>
<proteinExistence type="predicted"/>
<reference evidence="2 3" key="1">
    <citation type="submission" date="2016-10" db="EMBL/GenBank/DDBJ databases">
        <authorList>
            <person name="de Groot N.N."/>
        </authorList>
    </citation>
    <scope>NUCLEOTIDE SEQUENCE [LARGE SCALE GENOMIC DNA]</scope>
    <source>
        <strain evidence="2 3">CGMCC 1.12333</strain>
    </source>
</reference>
<dbReference type="Proteomes" id="UP000199138">
    <property type="component" value="Unassembled WGS sequence"/>
</dbReference>
<dbReference type="EMBL" id="FPBK01000003">
    <property type="protein sequence ID" value="SFU42315.1"/>
    <property type="molecule type" value="Genomic_DNA"/>
</dbReference>
<keyword evidence="3" id="KW-1185">Reference proteome</keyword>
<organism evidence="2 3">
    <name type="scientific">Pustulibacterium marinum</name>
    <dbReference type="NCBI Taxonomy" id="1224947"/>
    <lineage>
        <taxon>Bacteria</taxon>
        <taxon>Pseudomonadati</taxon>
        <taxon>Bacteroidota</taxon>
        <taxon>Flavobacteriia</taxon>
        <taxon>Flavobacteriales</taxon>
        <taxon>Flavobacteriaceae</taxon>
        <taxon>Pustulibacterium</taxon>
    </lineage>
</organism>
<dbReference type="AlphaFoldDB" id="A0A1I7G1K3"/>
<evidence type="ECO:0000313" key="2">
    <source>
        <dbReference type="EMBL" id="SFU42315.1"/>
    </source>
</evidence>
<keyword evidence="1" id="KW-1133">Transmembrane helix</keyword>
<evidence type="ECO:0000313" key="3">
    <source>
        <dbReference type="Proteomes" id="UP000199138"/>
    </source>
</evidence>
<protein>
    <submittedName>
        <fullName evidence="2">Uncharacterized protein</fullName>
    </submittedName>
</protein>
<evidence type="ECO:0000256" key="1">
    <source>
        <dbReference type="SAM" id="Phobius"/>
    </source>
</evidence>